<dbReference type="Pfam" id="PF03372">
    <property type="entry name" value="Exo_endo_phos"/>
    <property type="match status" value="1"/>
</dbReference>
<dbReference type="NCBIfam" id="TIGR00633">
    <property type="entry name" value="xth"/>
    <property type="match status" value="1"/>
</dbReference>
<evidence type="ECO:0000256" key="3">
    <source>
        <dbReference type="ARBA" id="ARBA00022723"/>
    </source>
</evidence>
<sequence>MKIASWNVNSIKARLETVMEVLKSIDCDVICLQEIKCETDGFPYLEIEDLGYSVEALGQKSYNGVAILSRLPIEDVQRGLPGNEDDEQARYIEATIGGDTPFRVASIYLPNGNPFPGEKFEYKLNWMTHLRARAKELLAWEMPVVLAGDYNVIPTDDDCWDPAVWADDALAQPESRAALRAIQNLGYTEAYDCLDGRSHQYTFWDYQKGAWQKDHGIRIDHLLLSPETADLASSVEIYKSARGLTKPSDHVPIIGTFEEG</sequence>
<evidence type="ECO:0000256" key="1">
    <source>
        <dbReference type="ARBA" id="ARBA00001946"/>
    </source>
</evidence>
<dbReference type="EC" id="3.1.11.2" evidence="7"/>
<dbReference type="GO" id="GO:0008311">
    <property type="term" value="F:double-stranded DNA 3'-5' DNA exonuclease activity"/>
    <property type="evidence" value="ECO:0007669"/>
    <property type="project" value="UniProtKB-EC"/>
</dbReference>
<dbReference type="SUPFAM" id="SSF56219">
    <property type="entry name" value="DNase I-like"/>
    <property type="match status" value="1"/>
</dbReference>
<dbReference type="InterPro" id="IPR004808">
    <property type="entry name" value="AP_endonuc_1"/>
</dbReference>
<evidence type="ECO:0000256" key="2">
    <source>
        <dbReference type="ARBA" id="ARBA00007092"/>
    </source>
</evidence>
<comment type="similarity">
    <text evidence="2">Belongs to the DNA repair enzymes AP/ExoA family.</text>
</comment>
<keyword evidence="3" id="KW-0479">Metal-binding</keyword>
<dbReference type="Gene3D" id="3.60.10.10">
    <property type="entry name" value="Endonuclease/exonuclease/phosphatase"/>
    <property type="match status" value="1"/>
</dbReference>
<keyword evidence="8" id="KW-1185">Reference proteome</keyword>
<reference evidence="8" key="1">
    <citation type="journal article" date="2019" name="Int. J. Syst. Evol. Microbiol.">
        <title>The Global Catalogue of Microorganisms (GCM) 10K type strain sequencing project: providing services to taxonomists for standard genome sequencing and annotation.</title>
        <authorList>
            <consortium name="The Broad Institute Genomics Platform"/>
            <consortium name="The Broad Institute Genome Sequencing Center for Infectious Disease"/>
            <person name="Wu L."/>
            <person name="Ma J."/>
        </authorList>
    </citation>
    <scope>NUCLEOTIDE SEQUENCE [LARGE SCALE GENOMIC DNA]</scope>
    <source>
        <strain evidence="8">CGMCC-1.15741</strain>
    </source>
</reference>
<evidence type="ECO:0000313" key="8">
    <source>
        <dbReference type="Proteomes" id="UP001596303"/>
    </source>
</evidence>
<dbReference type="RefSeq" id="WP_377381326.1">
    <property type="nucleotide sequence ID" value="NZ_JBHSSW010000066.1"/>
</dbReference>
<comment type="caution">
    <text evidence="7">The sequence shown here is derived from an EMBL/GenBank/DDBJ whole genome shotgun (WGS) entry which is preliminary data.</text>
</comment>
<keyword evidence="5" id="KW-0460">Magnesium</keyword>
<dbReference type="PANTHER" id="PTHR43250">
    <property type="entry name" value="EXODEOXYRIBONUCLEASE III"/>
    <property type="match status" value="1"/>
</dbReference>
<feature type="domain" description="Endonuclease/exonuclease/phosphatase" evidence="6">
    <location>
        <begin position="4"/>
        <end position="250"/>
    </location>
</feature>
<gene>
    <name evidence="7" type="ORF">ACFQDM_17240</name>
</gene>
<protein>
    <submittedName>
        <fullName evidence="7">Exodeoxyribonuclease III</fullName>
        <ecNumber evidence="7">3.1.11.2</ecNumber>
    </submittedName>
</protein>
<comment type="cofactor">
    <cofactor evidence="1">
        <name>Mg(2+)</name>
        <dbReference type="ChEBI" id="CHEBI:18420"/>
    </cofactor>
</comment>
<dbReference type="CDD" id="cd09086">
    <property type="entry name" value="ExoIII-like_AP-endo"/>
    <property type="match status" value="1"/>
</dbReference>
<evidence type="ECO:0000256" key="5">
    <source>
        <dbReference type="ARBA" id="ARBA00022842"/>
    </source>
</evidence>
<dbReference type="InterPro" id="IPR005135">
    <property type="entry name" value="Endo/exonuclease/phosphatase"/>
</dbReference>
<evidence type="ECO:0000313" key="7">
    <source>
        <dbReference type="EMBL" id="MFC6199825.1"/>
    </source>
</evidence>
<dbReference type="PANTHER" id="PTHR43250:SF2">
    <property type="entry name" value="EXODEOXYRIBONUCLEASE III"/>
    <property type="match status" value="1"/>
</dbReference>
<accession>A0ABW1SDY7</accession>
<proteinExistence type="inferred from homology"/>
<dbReference type="NCBIfam" id="TIGR00195">
    <property type="entry name" value="exoDNase_III"/>
    <property type="match status" value="1"/>
</dbReference>
<evidence type="ECO:0000259" key="6">
    <source>
        <dbReference type="Pfam" id="PF03372"/>
    </source>
</evidence>
<dbReference type="InterPro" id="IPR036691">
    <property type="entry name" value="Endo/exonu/phosph_ase_sf"/>
</dbReference>
<dbReference type="PROSITE" id="PS51435">
    <property type="entry name" value="AP_NUCLEASE_F1_4"/>
    <property type="match status" value="1"/>
</dbReference>
<evidence type="ECO:0000256" key="4">
    <source>
        <dbReference type="ARBA" id="ARBA00022801"/>
    </source>
</evidence>
<organism evidence="7 8">
    <name type="scientific">Ponticaulis profundi</name>
    <dbReference type="NCBI Taxonomy" id="2665222"/>
    <lineage>
        <taxon>Bacteria</taxon>
        <taxon>Pseudomonadati</taxon>
        <taxon>Pseudomonadota</taxon>
        <taxon>Alphaproteobacteria</taxon>
        <taxon>Hyphomonadales</taxon>
        <taxon>Hyphomonadaceae</taxon>
        <taxon>Ponticaulis</taxon>
    </lineage>
</organism>
<dbReference type="InterPro" id="IPR037493">
    <property type="entry name" value="ExoIII-like"/>
</dbReference>
<keyword evidence="4 7" id="KW-0378">Hydrolase</keyword>
<name>A0ABW1SDY7_9PROT</name>
<dbReference type="EMBL" id="JBHSSW010000066">
    <property type="protein sequence ID" value="MFC6199825.1"/>
    <property type="molecule type" value="Genomic_DNA"/>
</dbReference>
<dbReference type="Proteomes" id="UP001596303">
    <property type="component" value="Unassembled WGS sequence"/>
</dbReference>